<dbReference type="OrthoDB" id="427924at2759"/>
<proteinExistence type="predicted"/>
<organism evidence="1 2">
    <name type="scientific">Lepeophtheirus salmonis</name>
    <name type="common">Salmon louse</name>
    <name type="synonym">Caligus salmonis</name>
    <dbReference type="NCBI Taxonomy" id="72036"/>
    <lineage>
        <taxon>Eukaryota</taxon>
        <taxon>Metazoa</taxon>
        <taxon>Ecdysozoa</taxon>
        <taxon>Arthropoda</taxon>
        <taxon>Crustacea</taxon>
        <taxon>Multicrustacea</taxon>
        <taxon>Hexanauplia</taxon>
        <taxon>Copepoda</taxon>
        <taxon>Siphonostomatoida</taxon>
        <taxon>Caligidae</taxon>
        <taxon>Lepeophtheirus</taxon>
    </lineage>
</organism>
<evidence type="ECO:0000313" key="2">
    <source>
        <dbReference type="Proteomes" id="UP000675881"/>
    </source>
</evidence>
<reference evidence="1" key="1">
    <citation type="submission" date="2021-02" db="EMBL/GenBank/DDBJ databases">
        <authorList>
            <person name="Bekaert M."/>
        </authorList>
    </citation>
    <scope>NUCLEOTIDE SEQUENCE</scope>
    <source>
        <strain evidence="1">IoA-00</strain>
    </source>
</reference>
<keyword evidence="2" id="KW-1185">Reference proteome</keyword>
<dbReference type="Proteomes" id="UP000675881">
    <property type="component" value="Chromosome 5"/>
</dbReference>
<evidence type="ECO:0000313" key="1">
    <source>
        <dbReference type="EMBL" id="CAF2958358.1"/>
    </source>
</evidence>
<name>A0A7R8CX75_LEPSM</name>
<sequence length="268" mass="30577">MELEHLVERGCGPLYYVFSKSGHTYTDTTVTVPIGGPRIRHNLKWLNPEGHSLGPYASLMVEYVERTEGVTPLHCAGPEVQQWKKSLIEEEKENEDCYTALVMTVTDSFSSQYWGTIEAKFRSCLDLDIVRLNNSAPLCRTVKWKHSKIDVLNRGPLEKNLFVIMQQIVRIWNLLVSSGIDEHELIKQTSSDKMLSLVLPAAKSGTWMDVVDEAFLRKRNALSVPNNLLFWDVRLVVSLILKSSFLQEIHVNHSGVVRMKAIARSRLW</sequence>
<dbReference type="AlphaFoldDB" id="A0A7R8CX75"/>
<dbReference type="EMBL" id="HG994584">
    <property type="protein sequence ID" value="CAF2958358.1"/>
    <property type="molecule type" value="Genomic_DNA"/>
</dbReference>
<protein>
    <submittedName>
        <fullName evidence="1">(salmon louse) hypothetical protein</fullName>
    </submittedName>
</protein>
<accession>A0A7R8CX75</accession>
<gene>
    <name evidence="1" type="ORF">LSAA_9901</name>
</gene>